<keyword evidence="3 7" id="KW-0812">Transmembrane</keyword>
<dbReference type="AlphaFoldDB" id="A0A419F0L3"/>
<evidence type="ECO:0000256" key="4">
    <source>
        <dbReference type="ARBA" id="ARBA00022801"/>
    </source>
</evidence>
<keyword evidence="9" id="KW-0645">Protease</keyword>
<evidence type="ECO:0000256" key="6">
    <source>
        <dbReference type="ARBA" id="ARBA00023136"/>
    </source>
</evidence>
<dbReference type="Pfam" id="PF01694">
    <property type="entry name" value="Rhomboid"/>
    <property type="match status" value="1"/>
</dbReference>
<feature type="transmembrane region" description="Helical" evidence="7">
    <location>
        <begin position="161"/>
        <end position="182"/>
    </location>
</feature>
<comment type="subcellular location">
    <subcellularLocation>
        <location evidence="1">Membrane</location>
        <topology evidence="1">Multi-pass membrane protein</topology>
    </subcellularLocation>
</comment>
<comment type="caution">
    <text evidence="9">The sequence shown here is derived from an EMBL/GenBank/DDBJ whole genome shotgun (WGS) entry which is preliminary data.</text>
</comment>
<comment type="similarity">
    <text evidence="2">Belongs to the peptidase S54 family.</text>
</comment>
<protein>
    <submittedName>
        <fullName evidence="9">Rhomboid family intramembrane serine protease</fullName>
    </submittedName>
</protein>
<dbReference type="InterPro" id="IPR022764">
    <property type="entry name" value="Peptidase_S54_rhomboid_dom"/>
</dbReference>
<feature type="domain" description="Peptidase S54 rhomboid" evidence="8">
    <location>
        <begin position="57"/>
        <end position="211"/>
    </location>
</feature>
<feature type="transmembrane region" description="Helical" evidence="7">
    <location>
        <begin position="119"/>
        <end position="140"/>
    </location>
</feature>
<evidence type="ECO:0000256" key="3">
    <source>
        <dbReference type="ARBA" id="ARBA00022692"/>
    </source>
</evidence>
<proteinExistence type="inferred from homology"/>
<dbReference type="GO" id="GO:0006508">
    <property type="term" value="P:proteolysis"/>
    <property type="evidence" value="ECO:0007669"/>
    <property type="project" value="UniProtKB-KW"/>
</dbReference>
<feature type="transmembrane region" description="Helical" evidence="7">
    <location>
        <begin position="194"/>
        <end position="214"/>
    </location>
</feature>
<feature type="transmembrane region" description="Helical" evidence="7">
    <location>
        <begin position="94"/>
        <end position="113"/>
    </location>
</feature>
<dbReference type="SUPFAM" id="SSF144091">
    <property type="entry name" value="Rhomboid-like"/>
    <property type="match status" value="1"/>
</dbReference>
<sequence>MLLPIKIETEIQKFPLFTCVIIAANAIVFISMLLLPRAVLEMAYHDFGFSPDRLDALTLITSMFIHAGWLHIIGNMYFLWLFGRAIEQHLNRSVFVLLYVASGIAGAFLQMGLTPEYMADVPCIGASGAISGILGAYMLLYPWEEVYCIYFSFTMRYATSITLSTIWVLGSWFILQFVNALWLSPQTAEASVAFWAHIGGFAFGAAVAAIFKYSSALIKHLQQRSLTFLIEEYSDLLKAGKTKDAAERLDSALKLDSSNPLVLGELGRFELGRNNPGEARKHFRQSLRKALEQKDDAQAAAAYLGLMAARDKPPDNAERLIIGRRFARLKKYGHALGIMGAAFQPDAEMRGLDKLLYEMAEIFAGPLKDFARAEAAYNLLIELFPHSPRSLDADYQLRKLRASGKTPLGT</sequence>
<name>A0A419F0L3_9BACT</name>
<evidence type="ECO:0000256" key="5">
    <source>
        <dbReference type="ARBA" id="ARBA00022989"/>
    </source>
</evidence>
<accession>A0A419F0L3</accession>
<reference evidence="9 10" key="1">
    <citation type="journal article" date="2017" name="ISME J.">
        <title>Energy and carbon metabolisms in a deep terrestrial subsurface fluid microbial community.</title>
        <authorList>
            <person name="Momper L."/>
            <person name="Jungbluth S.P."/>
            <person name="Lee M.D."/>
            <person name="Amend J.P."/>
        </authorList>
    </citation>
    <scope>NUCLEOTIDE SEQUENCE [LARGE SCALE GENOMIC DNA]</scope>
    <source>
        <strain evidence="9">SURF_17</strain>
    </source>
</reference>
<keyword evidence="4" id="KW-0378">Hydrolase</keyword>
<organism evidence="9 10">
    <name type="scientific">Candidatus Abyssobacteria bacterium SURF_17</name>
    <dbReference type="NCBI Taxonomy" id="2093361"/>
    <lineage>
        <taxon>Bacteria</taxon>
        <taxon>Pseudomonadati</taxon>
        <taxon>Candidatus Hydrogenedentota</taxon>
        <taxon>Candidatus Abyssobacteria</taxon>
    </lineage>
</organism>
<dbReference type="PANTHER" id="PTHR43731">
    <property type="entry name" value="RHOMBOID PROTEASE"/>
    <property type="match status" value="1"/>
</dbReference>
<keyword evidence="6 7" id="KW-0472">Membrane</keyword>
<dbReference type="InterPro" id="IPR035952">
    <property type="entry name" value="Rhomboid-like_sf"/>
</dbReference>
<evidence type="ECO:0000313" key="10">
    <source>
        <dbReference type="Proteomes" id="UP000285961"/>
    </source>
</evidence>
<evidence type="ECO:0000256" key="7">
    <source>
        <dbReference type="SAM" id="Phobius"/>
    </source>
</evidence>
<dbReference type="PANTHER" id="PTHR43731:SF14">
    <property type="entry name" value="PRESENILIN-ASSOCIATED RHOMBOID-LIKE PROTEIN, MITOCHONDRIAL"/>
    <property type="match status" value="1"/>
</dbReference>
<dbReference type="Gene3D" id="1.25.40.10">
    <property type="entry name" value="Tetratricopeptide repeat domain"/>
    <property type="match status" value="1"/>
</dbReference>
<dbReference type="SUPFAM" id="SSF48452">
    <property type="entry name" value="TPR-like"/>
    <property type="match status" value="1"/>
</dbReference>
<feature type="transmembrane region" description="Helical" evidence="7">
    <location>
        <begin position="14"/>
        <end position="36"/>
    </location>
</feature>
<dbReference type="EMBL" id="QZKI01000059">
    <property type="protein sequence ID" value="RJP71446.1"/>
    <property type="molecule type" value="Genomic_DNA"/>
</dbReference>
<dbReference type="Gene3D" id="1.20.1540.10">
    <property type="entry name" value="Rhomboid-like"/>
    <property type="match status" value="1"/>
</dbReference>
<evidence type="ECO:0000313" key="9">
    <source>
        <dbReference type="EMBL" id="RJP71446.1"/>
    </source>
</evidence>
<dbReference type="GO" id="GO:0004252">
    <property type="term" value="F:serine-type endopeptidase activity"/>
    <property type="evidence" value="ECO:0007669"/>
    <property type="project" value="InterPro"/>
</dbReference>
<evidence type="ECO:0000256" key="1">
    <source>
        <dbReference type="ARBA" id="ARBA00004141"/>
    </source>
</evidence>
<dbReference type="InterPro" id="IPR011990">
    <property type="entry name" value="TPR-like_helical_dom_sf"/>
</dbReference>
<feature type="transmembrane region" description="Helical" evidence="7">
    <location>
        <begin position="56"/>
        <end position="82"/>
    </location>
</feature>
<dbReference type="GO" id="GO:0016020">
    <property type="term" value="C:membrane"/>
    <property type="evidence" value="ECO:0007669"/>
    <property type="project" value="UniProtKB-SubCell"/>
</dbReference>
<dbReference type="Proteomes" id="UP000285961">
    <property type="component" value="Unassembled WGS sequence"/>
</dbReference>
<evidence type="ECO:0000256" key="2">
    <source>
        <dbReference type="ARBA" id="ARBA00009045"/>
    </source>
</evidence>
<keyword evidence="5 7" id="KW-1133">Transmembrane helix</keyword>
<evidence type="ECO:0000259" key="8">
    <source>
        <dbReference type="Pfam" id="PF01694"/>
    </source>
</evidence>
<dbReference type="InterPro" id="IPR050925">
    <property type="entry name" value="Rhomboid_protease_S54"/>
</dbReference>
<gene>
    <name evidence="9" type="ORF">C4532_07385</name>
</gene>